<comment type="caution">
    <text evidence="1">The sequence shown here is derived from an EMBL/GenBank/DDBJ whole genome shotgun (WGS) entry which is preliminary data.</text>
</comment>
<evidence type="ECO:0000313" key="1">
    <source>
        <dbReference type="EMBL" id="MBC5717436.1"/>
    </source>
</evidence>
<proteinExistence type="predicted"/>
<keyword evidence="2" id="KW-1185">Reference proteome</keyword>
<dbReference type="Proteomes" id="UP000602260">
    <property type="component" value="Unassembled WGS sequence"/>
</dbReference>
<sequence>MYYYDYSGHALVSLSPLSGFGPEVPPVTQGHLFAPVAGDPVLGRGSFRVSCPGQLAAPHGLEVLDASRLPRTEVDEACAAAIQEGRLTAVNMSRPGWEALLDLQPSPRKKRVNVLAIGDVGSTLLMGLKLLGGDVIDSIGICDLSDQITARWEFELGQIALPWNYNALPEVEVIPPEKLFDGDVFVFVASKGIPPVGSQVKDVRMAQFQANAGIVKHYARMARAANYQGLWCAVSDPVDPLAKTAYLESNKDENGAWDGKGLRPEQVQGFGLGVMNARAAYYAKRDEKFAGFLTEGRSFGPHGTGLTIANSIDHYDDALSQELTELTVTANLKMRALGFKPYVAPALSSGALSLLLTLRGEWHCGSVFLDGIYMGVKNRFTPAGVETELLPHIPDPLFAHIRAAADHLKTIL</sequence>
<evidence type="ECO:0000313" key="2">
    <source>
        <dbReference type="Proteomes" id="UP000602260"/>
    </source>
</evidence>
<organism evidence="1 2">
    <name type="scientific">Flintibacter faecis</name>
    <dbReference type="NCBI Taxonomy" id="2763047"/>
    <lineage>
        <taxon>Bacteria</taxon>
        <taxon>Bacillati</taxon>
        <taxon>Bacillota</taxon>
        <taxon>Clostridia</taxon>
        <taxon>Eubacteriales</taxon>
        <taxon>Flintibacter</taxon>
    </lineage>
</organism>
<reference evidence="1" key="1">
    <citation type="submission" date="2020-08" db="EMBL/GenBank/DDBJ databases">
        <title>Genome public.</title>
        <authorList>
            <person name="Liu C."/>
            <person name="Sun Q."/>
        </authorList>
    </citation>
    <scope>NUCLEOTIDE SEQUENCE</scope>
    <source>
        <strain evidence="1">BX5</strain>
    </source>
</reference>
<protein>
    <submittedName>
        <fullName evidence="1">Lactate dehydrogenase</fullName>
    </submittedName>
</protein>
<dbReference type="Gene3D" id="3.40.50.720">
    <property type="entry name" value="NAD(P)-binding Rossmann-like Domain"/>
    <property type="match status" value="1"/>
</dbReference>
<gene>
    <name evidence="1" type="ORF">H8S55_08905</name>
</gene>
<dbReference type="InterPro" id="IPR036291">
    <property type="entry name" value="NAD(P)-bd_dom_sf"/>
</dbReference>
<dbReference type="SUPFAM" id="SSF51735">
    <property type="entry name" value="NAD(P)-binding Rossmann-fold domains"/>
    <property type="match status" value="1"/>
</dbReference>
<dbReference type="RefSeq" id="WP_186878666.1">
    <property type="nucleotide sequence ID" value="NZ_JACOPN010000005.1"/>
</dbReference>
<accession>A0A8J6M5V6</accession>
<name>A0A8J6M5V6_9FIRM</name>
<dbReference type="AlphaFoldDB" id="A0A8J6M5V6"/>
<dbReference type="EMBL" id="JACOPN010000005">
    <property type="protein sequence ID" value="MBC5717436.1"/>
    <property type="molecule type" value="Genomic_DNA"/>
</dbReference>